<feature type="region of interest" description="Disordered" evidence="1">
    <location>
        <begin position="98"/>
        <end position="144"/>
    </location>
</feature>
<keyword evidence="2" id="KW-1133">Transmembrane helix</keyword>
<evidence type="ECO:0000256" key="1">
    <source>
        <dbReference type="SAM" id="MobiDB-lite"/>
    </source>
</evidence>
<evidence type="ECO:0000313" key="4">
    <source>
        <dbReference type="Proteomes" id="UP000288429"/>
    </source>
</evidence>
<keyword evidence="4" id="KW-1185">Reference proteome</keyword>
<evidence type="ECO:0000313" key="3">
    <source>
        <dbReference type="EMBL" id="RSL92706.1"/>
    </source>
</evidence>
<evidence type="ECO:0000256" key="2">
    <source>
        <dbReference type="SAM" id="Phobius"/>
    </source>
</evidence>
<comment type="caution">
    <text evidence="3">The sequence shown here is derived from an EMBL/GenBank/DDBJ whole genome shotgun (WGS) entry which is preliminary data.</text>
</comment>
<gene>
    <name evidence="3" type="ORF">CDV31_015042</name>
</gene>
<dbReference type="Proteomes" id="UP000288429">
    <property type="component" value="Unassembled WGS sequence"/>
</dbReference>
<feature type="transmembrane region" description="Helical" evidence="2">
    <location>
        <begin position="66"/>
        <end position="89"/>
    </location>
</feature>
<sequence>MYIRRHLQVSAVHQRPGTPVDAQNHGLLDQALRLFQRGLHSIDQSRHVLVKRQFSSNPSRNNNIKIGLIVGFVLAAFLAVVIVFLWLYCGSIRFTFKKKKHRHHHHRHKSVSSRGSRGSDRSAPPSPKSATEETPPAEGKPADG</sequence>
<dbReference type="EMBL" id="NIZV01000372">
    <property type="protein sequence ID" value="RSL92706.1"/>
    <property type="molecule type" value="Genomic_DNA"/>
</dbReference>
<keyword evidence="2" id="KW-0812">Transmembrane</keyword>
<dbReference type="AlphaFoldDB" id="A0A428SSE1"/>
<proteinExistence type="predicted"/>
<accession>A0A428SSE1</accession>
<feature type="compositionally biased region" description="Basic residues" evidence="1">
    <location>
        <begin position="98"/>
        <end position="111"/>
    </location>
</feature>
<keyword evidence="2" id="KW-0472">Membrane</keyword>
<organism evidence="3 4">
    <name type="scientific">Fusarium ambrosium</name>
    <dbReference type="NCBI Taxonomy" id="131363"/>
    <lineage>
        <taxon>Eukaryota</taxon>
        <taxon>Fungi</taxon>
        <taxon>Dikarya</taxon>
        <taxon>Ascomycota</taxon>
        <taxon>Pezizomycotina</taxon>
        <taxon>Sordariomycetes</taxon>
        <taxon>Hypocreomycetidae</taxon>
        <taxon>Hypocreales</taxon>
        <taxon>Nectriaceae</taxon>
        <taxon>Fusarium</taxon>
        <taxon>Fusarium solani species complex</taxon>
    </lineage>
</organism>
<protein>
    <submittedName>
        <fullName evidence="3">Uncharacterized protein</fullName>
    </submittedName>
</protein>
<name>A0A428SSE1_9HYPO</name>
<reference evidence="3 4" key="1">
    <citation type="submission" date="2017-06" db="EMBL/GenBank/DDBJ databases">
        <title>Cmopartive genomic analysis of Ambrosia Fusariam Clade fungi.</title>
        <authorList>
            <person name="Stajich J.E."/>
            <person name="Carrillo J."/>
            <person name="Kijimoto T."/>
            <person name="Eskalen A."/>
            <person name="O'Donnell K."/>
            <person name="Kasson M."/>
        </authorList>
    </citation>
    <scope>NUCLEOTIDE SEQUENCE [LARGE SCALE GENOMIC DNA]</scope>
    <source>
        <strain evidence="3 4">NRRL 20438</strain>
    </source>
</reference>